<organism evidence="1 2">
    <name type="scientific">Facklamia lactis</name>
    <dbReference type="NCBI Taxonomy" id="2749967"/>
    <lineage>
        <taxon>Bacteria</taxon>
        <taxon>Bacillati</taxon>
        <taxon>Bacillota</taxon>
        <taxon>Bacilli</taxon>
        <taxon>Lactobacillales</taxon>
        <taxon>Aerococcaceae</taxon>
        <taxon>Facklamia</taxon>
    </lineage>
</organism>
<dbReference type="Proteomes" id="UP000721415">
    <property type="component" value="Unassembled WGS sequence"/>
</dbReference>
<protein>
    <submittedName>
        <fullName evidence="1">Sulfurtransferase-like selenium metabolism protein YedF</fullName>
    </submittedName>
</protein>
<gene>
    <name evidence="1" type="primary">yedF</name>
    <name evidence="1" type="ORF">HZY91_04040</name>
</gene>
<proteinExistence type="predicted"/>
<evidence type="ECO:0000313" key="2">
    <source>
        <dbReference type="Proteomes" id="UP000721415"/>
    </source>
</evidence>
<evidence type="ECO:0000313" key="1">
    <source>
        <dbReference type="EMBL" id="MBG9986063.1"/>
    </source>
</evidence>
<dbReference type="InterPro" id="IPR019870">
    <property type="entry name" value="Se_metab_YedF"/>
</dbReference>
<dbReference type="SUPFAM" id="SSF75169">
    <property type="entry name" value="DsrEFH-like"/>
    <property type="match status" value="1"/>
</dbReference>
<accession>A0ABS0LPR8</accession>
<keyword evidence="2" id="KW-1185">Reference proteome</keyword>
<sequence length="112" mass="12214">MSEYLVVMDSDQVGSGEVVLGETLAKSFISVLAQETELPKEILLFNSGVLLAKSGADTVEDLQTLSDKGVSIKACGTCVSFYEMGEQLAVGEETNMRYILEQLRSYDRVVQP</sequence>
<dbReference type="InterPro" id="IPR027396">
    <property type="entry name" value="DsrEFH-like"/>
</dbReference>
<dbReference type="EMBL" id="JACBXQ010000002">
    <property type="protein sequence ID" value="MBG9986063.1"/>
    <property type="molecule type" value="Genomic_DNA"/>
</dbReference>
<reference evidence="1 2" key="1">
    <citation type="submission" date="2020-07" db="EMBL/GenBank/DDBJ databases">
        <title>Facklamia lactis sp. nov., isolated from raw milk.</title>
        <authorList>
            <person name="Doll E.V."/>
            <person name="Huptas C."/>
            <person name="Staib L."/>
            <person name="Wenning M."/>
            <person name="Scherer S."/>
        </authorList>
    </citation>
    <scope>NUCLEOTIDE SEQUENCE [LARGE SCALE GENOMIC DNA]</scope>
    <source>
        <strain evidence="1 2">DSM 111018</strain>
    </source>
</reference>
<comment type="caution">
    <text evidence="1">The sequence shown here is derived from an EMBL/GenBank/DDBJ whole genome shotgun (WGS) entry which is preliminary data.</text>
</comment>
<dbReference type="NCBIfam" id="TIGR03527">
    <property type="entry name" value="selenium_YedF"/>
    <property type="match status" value="1"/>
</dbReference>
<name>A0ABS0LPR8_9LACT</name>
<dbReference type="RefSeq" id="WP_197114985.1">
    <property type="nucleotide sequence ID" value="NZ_JACBXQ010000002.1"/>
</dbReference>